<dbReference type="PANTHER" id="PTHR37783:SF1">
    <property type="entry name" value="MEMBRANE PROTEIN, PUTATIVE (AFU_ORTHOLOGUE AFUA_1G04315)-RELATED"/>
    <property type="match status" value="1"/>
</dbReference>
<dbReference type="GeneID" id="30176517"/>
<dbReference type="OrthoDB" id="5553410at2759"/>
<dbReference type="EMBL" id="KV454003">
    <property type="protein sequence ID" value="ODQ46746.1"/>
    <property type="molecule type" value="Genomic_DNA"/>
</dbReference>
<organism evidence="3 4">
    <name type="scientific">Pichia membranifaciens NRRL Y-2026</name>
    <dbReference type="NCBI Taxonomy" id="763406"/>
    <lineage>
        <taxon>Eukaryota</taxon>
        <taxon>Fungi</taxon>
        <taxon>Dikarya</taxon>
        <taxon>Ascomycota</taxon>
        <taxon>Saccharomycotina</taxon>
        <taxon>Pichiomycetes</taxon>
        <taxon>Pichiales</taxon>
        <taxon>Pichiaceae</taxon>
        <taxon>Pichia</taxon>
    </lineage>
</organism>
<keyword evidence="4" id="KW-1185">Reference proteome</keyword>
<dbReference type="AlphaFoldDB" id="A0A1E3NKY4"/>
<dbReference type="Gene3D" id="3.20.180.10">
    <property type="entry name" value="PNP-oxidase-like"/>
    <property type="match status" value="1"/>
</dbReference>
<keyword evidence="1" id="KW-0812">Transmembrane</keyword>
<feature type="transmembrane region" description="Helical" evidence="1">
    <location>
        <begin position="118"/>
        <end position="141"/>
    </location>
</feature>
<dbReference type="RefSeq" id="XP_019017859.1">
    <property type="nucleotide sequence ID" value="XM_019159830.1"/>
</dbReference>
<dbReference type="PANTHER" id="PTHR37783">
    <property type="entry name" value="MEMBRANE PROTEIN, PUTATIVE (AFU_ORTHOLOGUE AFUA_1G04315)-RELATED"/>
    <property type="match status" value="1"/>
</dbReference>
<evidence type="ECO:0000256" key="1">
    <source>
        <dbReference type="SAM" id="Phobius"/>
    </source>
</evidence>
<dbReference type="Proteomes" id="UP000094455">
    <property type="component" value="Unassembled WGS sequence"/>
</dbReference>
<name>A0A1E3NKY4_9ASCO</name>
<reference evidence="3 4" key="1">
    <citation type="journal article" date="2016" name="Proc. Natl. Acad. Sci. U.S.A.">
        <title>Comparative genomics of biotechnologically important yeasts.</title>
        <authorList>
            <person name="Riley R."/>
            <person name="Haridas S."/>
            <person name="Wolfe K.H."/>
            <person name="Lopes M.R."/>
            <person name="Hittinger C.T."/>
            <person name="Goeker M."/>
            <person name="Salamov A.A."/>
            <person name="Wisecaver J.H."/>
            <person name="Long T.M."/>
            <person name="Calvey C.H."/>
            <person name="Aerts A.L."/>
            <person name="Barry K.W."/>
            <person name="Choi C."/>
            <person name="Clum A."/>
            <person name="Coughlan A.Y."/>
            <person name="Deshpande S."/>
            <person name="Douglass A.P."/>
            <person name="Hanson S.J."/>
            <person name="Klenk H.-P."/>
            <person name="LaButti K.M."/>
            <person name="Lapidus A."/>
            <person name="Lindquist E.A."/>
            <person name="Lipzen A.M."/>
            <person name="Meier-Kolthoff J.P."/>
            <person name="Ohm R.A."/>
            <person name="Otillar R.P."/>
            <person name="Pangilinan J.L."/>
            <person name="Peng Y."/>
            <person name="Rokas A."/>
            <person name="Rosa C.A."/>
            <person name="Scheuner C."/>
            <person name="Sibirny A.A."/>
            <person name="Slot J.C."/>
            <person name="Stielow J.B."/>
            <person name="Sun H."/>
            <person name="Kurtzman C.P."/>
            <person name="Blackwell M."/>
            <person name="Grigoriev I.V."/>
            <person name="Jeffries T.W."/>
        </authorList>
    </citation>
    <scope>NUCLEOTIDE SEQUENCE [LARGE SCALE GENOMIC DNA]</scope>
    <source>
        <strain evidence="3 4">NRRL Y-2026</strain>
    </source>
</reference>
<keyword evidence="1" id="KW-0472">Membrane</keyword>
<proteinExistence type="predicted"/>
<sequence>MSKATSDDSHLVPRIINHMNKDHSHNIEDYLVVYAHVDPEIAKRRPALETLNLGAMSLSYIDMEGTKCFIRVPIEPTMESFHDARAKLVEMAQVAAARRGFSEYLVNDVPFFSSFKDYVCVALFASLYTFAVKPHLLRYLVDDVLLLGPEISGYIMDYHVTVFRGLLLIHAVEAIVILYPLLRKFRMGTAKKLACLLLCLVEGIVFLSAFKETVDRAQNPNRNKEK</sequence>
<evidence type="ECO:0000259" key="2">
    <source>
        <dbReference type="Pfam" id="PF10615"/>
    </source>
</evidence>
<feature type="domain" description="DUF2470" evidence="2">
    <location>
        <begin position="14"/>
        <end position="91"/>
    </location>
</feature>
<gene>
    <name evidence="3" type="ORF">PICMEDRAFT_11722</name>
</gene>
<evidence type="ECO:0000313" key="3">
    <source>
        <dbReference type="EMBL" id="ODQ46746.1"/>
    </source>
</evidence>
<protein>
    <recommendedName>
        <fullName evidence="2">DUF2470 domain-containing protein</fullName>
    </recommendedName>
</protein>
<dbReference type="InterPro" id="IPR037119">
    <property type="entry name" value="Haem_oxidase_HugZ-like_sf"/>
</dbReference>
<evidence type="ECO:0000313" key="4">
    <source>
        <dbReference type="Proteomes" id="UP000094455"/>
    </source>
</evidence>
<dbReference type="Pfam" id="PF10615">
    <property type="entry name" value="DUF2470"/>
    <property type="match status" value="1"/>
</dbReference>
<dbReference type="InterPro" id="IPR019595">
    <property type="entry name" value="DUF2470"/>
</dbReference>
<accession>A0A1E3NKY4</accession>
<keyword evidence="1" id="KW-1133">Transmembrane helix</keyword>
<feature type="transmembrane region" description="Helical" evidence="1">
    <location>
        <begin position="161"/>
        <end position="181"/>
    </location>
</feature>